<evidence type="ECO:0000256" key="2">
    <source>
        <dbReference type="ARBA" id="ARBA00022748"/>
    </source>
</evidence>
<dbReference type="Gene3D" id="3.40.30.10">
    <property type="entry name" value="Glutaredoxin"/>
    <property type="match status" value="2"/>
</dbReference>
<evidence type="ECO:0000256" key="3">
    <source>
        <dbReference type="ARBA" id="ARBA00023284"/>
    </source>
</evidence>
<evidence type="ECO:0000313" key="5">
    <source>
        <dbReference type="EMBL" id="WOK08472.1"/>
    </source>
</evidence>
<dbReference type="Pfam" id="PF08534">
    <property type="entry name" value="Redoxin"/>
    <property type="match status" value="1"/>
</dbReference>
<dbReference type="Pfam" id="PF00578">
    <property type="entry name" value="AhpC-TSA"/>
    <property type="match status" value="1"/>
</dbReference>
<dbReference type="PROSITE" id="PS00194">
    <property type="entry name" value="THIOREDOXIN_1"/>
    <property type="match status" value="1"/>
</dbReference>
<accession>A0ABZ0IVE1</accession>
<dbReference type="CDD" id="cd02969">
    <property type="entry name" value="PRX_like1"/>
    <property type="match status" value="1"/>
</dbReference>
<keyword evidence="6" id="KW-1185">Reference proteome</keyword>
<dbReference type="InterPro" id="IPR047262">
    <property type="entry name" value="PRX-like1"/>
</dbReference>
<dbReference type="InterPro" id="IPR013740">
    <property type="entry name" value="Redoxin"/>
</dbReference>
<keyword evidence="3" id="KW-0676">Redox-active center</keyword>
<dbReference type="InterPro" id="IPR036249">
    <property type="entry name" value="Thioredoxin-like_sf"/>
</dbReference>
<protein>
    <submittedName>
        <fullName evidence="5">Redoxin family protein</fullName>
    </submittedName>
</protein>
<feature type="domain" description="Thioredoxin" evidence="4">
    <location>
        <begin position="240"/>
        <end position="401"/>
    </location>
</feature>
<dbReference type="SUPFAM" id="SSF52833">
    <property type="entry name" value="Thioredoxin-like"/>
    <property type="match status" value="2"/>
</dbReference>
<evidence type="ECO:0000313" key="6">
    <source>
        <dbReference type="Proteomes" id="UP001302349"/>
    </source>
</evidence>
<proteinExistence type="predicted"/>
<dbReference type="InterPro" id="IPR013766">
    <property type="entry name" value="Thioredoxin_domain"/>
</dbReference>
<name>A0ABZ0IVE1_9BACT</name>
<dbReference type="PANTHER" id="PTHR43640:SF1">
    <property type="entry name" value="THIOREDOXIN-DEPENDENT PEROXIREDOXIN"/>
    <property type="match status" value="1"/>
</dbReference>
<feature type="domain" description="Thioredoxin" evidence="4">
    <location>
        <begin position="61"/>
        <end position="224"/>
    </location>
</feature>
<reference evidence="5 6" key="1">
    <citation type="journal article" date="2023" name="Microbiol. Resour. Announc.">
        <title>Complete Genome Sequence of Imperialibacter roseus strain P4T.</title>
        <authorList>
            <person name="Tizabi D.R."/>
            <person name="Bachvaroff T."/>
            <person name="Hill R.T."/>
        </authorList>
    </citation>
    <scope>NUCLEOTIDE SEQUENCE [LARGE SCALE GENOMIC DNA]</scope>
    <source>
        <strain evidence="5 6">P4T</strain>
    </source>
</reference>
<organism evidence="5 6">
    <name type="scientific">Imperialibacter roseus</name>
    <dbReference type="NCBI Taxonomy" id="1324217"/>
    <lineage>
        <taxon>Bacteria</taxon>
        <taxon>Pseudomonadati</taxon>
        <taxon>Bacteroidota</taxon>
        <taxon>Cytophagia</taxon>
        <taxon>Cytophagales</taxon>
        <taxon>Flammeovirgaceae</taxon>
        <taxon>Imperialibacter</taxon>
    </lineage>
</organism>
<dbReference type="PROSITE" id="PS51352">
    <property type="entry name" value="THIOREDOXIN_2"/>
    <property type="match status" value="2"/>
</dbReference>
<dbReference type="RefSeq" id="WP_317491112.1">
    <property type="nucleotide sequence ID" value="NZ_CP136051.1"/>
</dbReference>
<sequence length="406" mass="45497">MKILKNSFAAVIVFATIFSACQSNKNESQSAEATETEASGEMKPAFVANPQFIAKREVTTLEIGAKAPDFNLPGVDGKFYTLDDFSEASVLVIIFTCNHCPTAQAYEDRIKAVVNDYKGKSVKLIAISPNSPMGLLYEELGYTDLNDDYTAMQLRADYMDYNFPYLYDGDTEEASLQYGPVATPHAFVFDSNRVLTYNGRLDKVEKPGTTNSEDLRAAIDATLEGKPIAEPVTKVFGCSTKWGWKTDMRERVDKDWNSREVKVEDIDLAGIKTLLKNDNSKKLRLINVWATWCGPCMLEYPEFIAIQRMYGARDFEFVSISADKPEKRDKVLEFLDKKESGVPNYLFTGGDNYAMVDAFGDGWDGALPYTALVEPGGKVVYEHQGEVDFLELKRAIVEHEMIGRVY</sequence>
<gene>
    <name evidence="5" type="ORF">RT717_07450</name>
</gene>
<dbReference type="Proteomes" id="UP001302349">
    <property type="component" value="Chromosome"/>
</dbReference>
<comment type="subcellular location">
    <subcellularLocation>
        <location evidence="1">Cell envelope</location>
    </subcellularLocation>
</comment>
<keyword evidence="2" id="KW-0201">Cytochrome c-type biogenesis</keyword>
<dbReference type="EMBL" id="CP136051">
    <property type="protein sequence ID" value="WOK08472.1"/>
    <property type="molecule type" value="Genomic_DNA"/>
</dbReference>
<dbReference type="InterPro" id="IPR000866">
    <property type="entry name" value="AhpC/TSA"/>
</dbReference>
<evidence type="ECO:0000256" key="1">
    <source>
        <dbReference type="ARBA" id="ARBA00004196"/>
    </source>
</evidence>
<evidence type="ECO:0000259" key="4">
    <source>
        <dbReference type="PROSITE" id="PS51352"/>
    </source>
</evidence>
<dbReference type="PROSITE" id="PS51257">
    <property type="entry name" value="PROKAR_LIPOPROTEIN"/>
    <property type="match status" value="1"/>
</dbReference>
<dbReference type="PANTHER" id="PTHR43640">
    <property type="entry name" value="OS07G0260300 PROTEIN"/>
    <property type="match status" value="1"/>
</dbReference>
<dbReference type="InterPro" id="IPR017937">
    <property type="entry name" value="Thioredoxin_CS"/>
</dbReference>
<dbReference type="CDD" id="cd02966">
    <property type="entry name" value="TlpA_like_family"/>
    <property type="match status" value="1"/>
</dbReference>